<dbReference type="InterPro" id="IPR001806">
    <property type="entry name" value="Small_GTPase"/>
</dbReference>
<gene>
    <name evidence="2" type="ORF">M9Y10_005227</name>
</gene>
<dbReference type="SUPFAM" id="SSF52540">
    <property type="entry name" value="P-loop containing nucleoside triphosphate hydrolases"/>
    <property type="match status" value="1"/>
</dbReference>
<evidence type="ECO:0000313" key="2">
    <source>
        <dbReference type="EMBL" id="KAK8878454.1"/>
    </source>
</evidence>
<evidence type="ECO:0000313" key="3">
    <source>
        <dbReference type="Proteomes" id="UP001470230"/>
    </source>
</evidence>
<keyword evidence="3" id="KW-1185">Reference proteome</keyword>
<dbReference type="PRINTS" id="PR00449">
    <property type="entry name" value="RASTRNSFRMNG"/>
</dbReference>
<dbReference type="PANTHER" id="PTHR47978">
    <property type="match status" value="1"/>
</dbReference>
<name>A0ABR2JKV7_9EUKA</name>
<dbReference type="PROSITE" id="PS51420">
    <property type="entry name" value="RHO"/>
    <property type="match status" value="1"/>
</dbReference>
<dbReference type="InterPro" id="IPR005225">
    <property type="entry name" value="Small_GTP-bd"/>
</dbReference>
<dbReference type="NCBIfam" id="TIGR00231">
    <property type="entry name" value="small_GTP"/>
    <property type="match status" value="1"/>
</dbReference>
<dbReference type="PROSITE" id="PS51419">
    <property type="entry name" value="RAB"/>
    <property type="match status" value="1"/>
</dbReference>
<comment type="caution">
    <text evidence="2">The sequence shown here is derived from an EMBL/GenBank/DDBJ whole genome shotgun (WGS) entry which is preliminary data.</text>
</comment>
<evidence type="ECO:0000256" key="1">
    <source>
        <dbReference type="ARBA" id="ARBA00022741"/>
    </source>
</evidence>
<dbReference type="PROSITE" id="PS51421">
    <property type="entry name" value="RAS"/>
    <property type="match status" value="1"/>
</dbReference>
<reference evidence="2 3" key="1">
    <citation type="submission" date="2024-04" db="EMBL/GenBank/DDBJ databases">
        <title>Tritrichomonas musculus Genome.</title>
        <authorList>
            <person name="Alves-Ferreira E."/>
            <person name="Grigg M."/>
            <person name="Lorenzi H."/>
            <person name="Galac M."/>
        </authorList>
    </citation>
    <scope>NUCLEOTIDE SEQUENCE [LARGE SCALE GENOMIC DNA]</scope>
    <source>
        <strain evidence="2 3">EAF2021</strain>
    </source>
</reference>
<organism evidence="2 3">
    <name type="scientific">Tritrichomonas musculus</name>
    <dbReference type="NCBI Taxonomy" id="1915356"/>
    <lineage>
        <taxon>Eukaryota</taxon>
        <taxon>Metamonada</taxon>
        <taxon>Parabasalia</taxon>
        <taxon>Tritrichomonadida</taxon>
        <taxon>Tritrichomonadidae</taxon>
        <taxon>Tritrichomonas</taxon>
    </lineage>
</organism>
<dbReference type="Gene3D" id="3.40.50.300">
    <property type="entry name" value="P-loop containing nucleotide triphosphate hydrolases"/>
    <property type="match status" value="1"/>
</dbReference>
<accession>A0ABR2JKV7</accession>
<proteinExistence type="predicted"/>
<sequence length="194" mass="21508">MSAKTRKVIIVGDSNVGKTSVMFTYVEGNFRQHFSTIGAGQRVKDVLIDEKKQLSVKLDMWDTAGQEKYRSQLKMYCNNSACVILMFDLSDRFTFENLDTWYQTVHDSVEPDTRYFIVGNKKDLETTPGSFQHDGDMYAARIGAVGYFETSAKTGSGLEELFTCVAEESIKVSRGGDRGVNLNSNGNKSGGGCC</sequence>
<protein>
    <submittedName>
        <fullName evidence="2">GTP-binding protein</fullName>
    </submittedName>
</protein>
<dbReference type="SMART" id="SM00175">
    <property type="entry name" value="RAB"/>
    <property type="match status" value="1"/>
</dbReference>
<dbReference type="CDD" id="cd00154">
    <property type="entry name" value="Rab"/>
    <property type="match status" value="1"/>
</dbReference>
<keyword evidence="1" id="KW-0547">Nucleotide-binding</keyword>
<dbReference type="Pfam" id="PF00071">
    <property type="entry name" value="Ras"/>
    <property type="match status" value="1"/>
</dbReference>
<dbReference type="SMART" id="SM00173">
    <property type="entry name" value="RAS"/>
    <property type="match status" value="1"/>
</dbReference>
<dbReference type="SMART" id="SM00174">
    <property type="entry name" value="RHO"/>
    <property type="match status" value="1"/>
</dbReference>
<dbReference type="Proteomes" id="UP001470230">
    <property type="component" value="Unassembled WGS sequence"/>
</dbReference>
<dbReference type="InterPro" id="IPR027417">
    <property type="entry name" value="P-loop_NTPase"/>
</dbReference>
<dbReference type="EMBL" id="JAPFFF010000011">
    <property type="protein sequence ID" value="KAK8878454.1"/>
    <property type="molecule type" value="Genomic_DNA"/>
</dbReference>